<name>A0A8X6G1Z8_TRICU</name>
<accession>A0A8X6G1Z8</accession>
<keyword evidence="2" id="KW-0677">Repeat</keyword>
<sequence length="598" mass="66517">MLFFQTACREDGDCKNGASCQDNVCLCEPGYEGEKCEKIKNCEELKCDTEISDCVLDEKTSTGVCKCKDISKLYYEKQCVACREDGDCKNGASCQDNVCLCEPGYEGEKCEKIKNCEELKCDTEISDCVLDEKTSTGVCKCKDISKLYYEKQCVACREDGDCKNGASCQDNVCLCEPGYEGEKCEKIKNCEELKCDTEISDCVLDEKTSTGVCKCKDISKLYYEKQCVACREDGDCKNGASCQDNVCLCEPGYEGEKCEKIKNCEELKCDTEISDCVLDEKTSTGVCKCKDISKLYYEKQCVACREDGDCKNGASCQDNVCLCEPGYEGEKCEKIKNCEELKCDTEISDCVLDEKTSTGVCKCKDISKLYYEKQCVACREDGDCKNGASCGDNVCLCEPGYEGEKCEKIKNCEELKCDTEISDCVLDEKTSTGVCKCKDISKLYYEKQCVACREDGDCKNGASCQDNVCLCEPGYEGEKCEKIKNCEELKCDTEISDCVLDEKTSTGVCKCKDISKLYYEKQCVACREDGDCKNGASCQDNVCLCEPGYEGEKCEKIKNCEELKCDTEISDCVLDEKTSTGVCKCKDISKLYYEKQCV</sequence>
<dbReference type="PANTHER" id="PTHR24033:SF151">
    <property type="entry name" value="NOTCH 2"/>
    <property type="match status" value="1"/>
</dbReference>
<dbReference type="SMART" id="SM00179">
    <property type="entry name" value="EGF_CA"/>
    <property type="match status" value="7"/>
</dbReference>
<dbReference type="PROSITE" id="PS01186">
    <property type="entry name" value="EGF_2"/>
    <property type="match status" value="8"/>
</dbReference>
<feature type="disulfide bond" evidence="4">
    <location>
        <begin position="27"/>
        <end position="36"/>
    </location>
</feature>
<evidence type="ECO:0000259" key="5">
    <source>
        <dbReference type="PROSITE" id="PS50026"/>
    </source>
</evidence>
<evidence type="ECO:0000256" key="4">
    <source>
        <dbReference type="PROSITE-ProRule" id="PRU00076"/>
    </source>
</evidence>
<dbReference type="EMBL" id="BMAO01034185">
    <property type="protein sequence ID" value="GFQ94582.1"/>
    <property type="molecule type" value="Genomic_DNA"/>
</dbReference>
<feature type="disulfide bond" evidence="4">
    <location>
        <begin position="397"/>
        <end position="406"/>
    </location>
</feature>
<dbReference type="InterPro" id="IPR000742">
    <property type="entry name" value="EGF"/>
</dbReference>
<comment type="caution">
    <text evidence="6">The sequence shown here is derived from an EMBL/GenBank/DDBJ whole genome shotgun (WGS) entry which is preliminary data.</text>
</comment>
<dbReference type="PANTHER" id="PTHR24033">
    <property type="entry name" value="EGF-LIKE DOMAIN-CONTAINING PROTEIN"/>
    <property type="match status" value="1"/>
</dbReference>
<feature type="disulfide bond" evidence="4">
    <location>
        <begin position="378"/>
        <end position="395"/>
    </location>
</feature>
<proteinExistence type="predicted"/>
<dbReference type="InterPro" id="IPR051830">
    <property type="entry name" value="NOTCH_homolog"/>
</dbReference>
<keyword evidence="7" id="KW-1185">Reference proteome</keyword>
<dbReference type="InterPro" id="IPR001881">
    <property type="entry name" value="EGF-like_Ca-bd_dom"/>
</dbReference>
<organism evidence="6 7">
    <name type="scientific">Trichonephila clavata</name>
    <name type="common">Joro spider</name>
    <name type="synonym">Nephila clavata</name>
    <dbReference type="NCBI Taxonomy" id="2740835"/>
    <lineage>
        <taxon>Eukaryota</taxon>
        <taxon>Metazoa</taxon>
        <taxon>Ecdysozoa</taxon>
        <taxon>Arthropoda</taxon>
        <taxon>Chelicerata</taxon>
        <taxon>Arachnida</taxon>
        <taxon>Araneae</taxon>
        <taxon>Araneomorphae</taxon>
        <taxon>Entelegynae</taxon>
        <taxon>Araneoidea</taxon>
        <taxon>Nephilidae</taxon>
        <taxon>Trichonephila</taxon>
    </lineage>
</organism>
<feature type="non-terminal residue" evidence="6">
    <location>
        <position position="1"/>
    </location>
</feature>
<comment type="caution">
    <text evidence="4">Lacks conserved residue(s) required for the propagation of feature annotation.</text>
</comment>
<evidence type="ECO:0000256" key="3">
    <source>
        <dbReference type="ARBA" id="ARBA00023157"/>
    </source>
</evidence>
<evidence type="ECO:0000313" key="6">
    <source>
        <dbReference type="EMBL" id="GFQ94582.1"/>
    </source>
</evidence>
<dbReference type="AlphaFoldDB" id="A0A8X6G1Z8"/>
<dbReference type="Proteomes" id="UP000887116">
    <property type="component" value="Unassembled WGS sequence"/>
</dbReference>
<reference evidence="6" key="1">
    <citation type="submission" date="2020-07" db="EMBL/GenBank/DDBJ databases">
        <title>Multicomponent nature underlies the extraordinary mechanical properties of spider dragline silk.</title>
        <authorList>
            <person name="Kono N."/>
            <person name="Nakamura H."/>
            <person name="Mori M."/>
            <person name="Yoshida Y."/>
            <person name="Ohtoshi R."/>
            <person name="Malay A.D."/>
            <person name="Moran D.A.P."/>
            <person name="Tomita M."/>
            <person name="Numata K."/>
            <person name="Arakawa K."/>
        </authorList>
    </citation>
    <scope>NUCLEOTIDE SEQUENCE</scope>
</reference>
<gene>
    <name evidence="6" type="ORF">TNCT_536251</name>
</gene>
<evidence type="ECO:0000256" key="1">
    <source>
        <dbReference type="ARBA" id="ARBA00022536"/>
    </source>
</evidence>
<dbReference type="InterPro" id="IPR013032">
    <property type="entry name" value="EGF-like_CS"/>
</dbReference>
<dbReference type="GO" id="GO:0005509">
    <property type="term" value="F:calcium ion binding"/>
    <property type="evidence" value="ECO:0007669"/>
    <property type="project" value="InterPro"/>
</dbReference>
<protein>
    <recommendedName>
        <fullName evidence="5">EGF-like domain-containing protein</fullName>
    </recommendedName>
</protein>
<dbReference type="Pfam" id="PF12661">
    <property type="entry name" value="hEGF"/>
    <property type="match status" value="7"/>
</dbReference>
<evidence type="ECO:0000313" key="7">
    <source>
        <dbReference type="Proteomes" id="UP000887116"/>
    </source>
</evidence>
<dbReference type="PROSITE" id="PS00022">
    <property type="entry name" value="EGF_1"/>
    <property type="match status" value="8"/>
</dbReference>
<feature type="domain" description="EGF-like" evidence="5">
    <location>
        <begin position="371"/>
        <end position="407"/>
    </location>
</feature>
<dbReference type="SMART" id="SM00181">
    <property type="entry name" value="EGF"/>
    <property type="match status" value="8"/>
</dbReference>
<dbReference type="OrthoDB" id="409374at2759"/>
<feature type="domain" description="EGF-like" evidence="5">
    <location>
        <begin position="4"/>
        <end position="37"/>
    </location>
</feature>
<keyword evidence="3 4" id="KW-1015">Disulfide bond</keyword>
<keyword evidence="1 4" id="KW-0245">EGF-like domain</keyword>
<evidence type="ECO:0000256" key="2">
    <source>
        <dbReference type="ARBA" id="ARBA00022737"/>
    </source>
</evidence>
<dbReference type="PROSITE" id="PS50026">
    <property type="entry name" value="EGF_3"/>
    <property type="match status" value="2"/>
</dbReference>